<reference evidence="4" key="1">
    <citation type="submission" date="2019-02" db="EMBL/GenBank/DDBJ databases">
        <authorList>
            <person name="Gruber-Vodicka R. H."/>
            <person name="Seah K. B. B."/>
        </authorList>
    </citation>
    <scope>NUCLEOTIDE SEQUENCE</scope>
    <source>
        <strain evidence="3">BECK_S312</strain>
        <strain evidence="4">BECK_S426</strain>
    </source>
</reference>
<dbReference type="EMBL" id="CAADFP010000025">
    <property type="protein sequence ID" value="VFK25770.1"/>
    <property type="molecule type" value="Genomic_DNA"/>
</dbReference>
<dbReference type="GO" id="GO:0032259">
    <property type="term" value="P:methylation"/>
    <property type="evidence" value="ECO:0007669"/>
    <property type="project" value="UniProtKB-KW"/>
</dbReference>
<dbReference type="Pfam" id="PF13847">
    <property type="entry name" value="Methyltransf_31"/>
    <property type="match status" value="1"/>
</dbReference>
<gene>
    <name evidence="3" type="ORF">BECKLPF1236A_GA0070988_1001217</name>
    <name evidence="4" type="ORF">BECKLPF1236C_GA0070990_1002513</name>
</gene>
<dbReference type="SUPFAM" id="SSF53335">
    <property type="entry name" value="S-adenosyl-L-methionine-dependent methyltransferases"/>
    <property type="match status" value="1"/>
</dbReference>
<evidence type="ECO:0000313" key="4">
    <source>
        <dbReference type="EMBL" id="VFK25770.1"/>
    </source>
</evidence>
<protein>
    <submittedName>
        <fullName evidence="4">2-polyprenyl-3-methyl-5-hydroxy-6-metoxy-1,4-benzoquinol methylase</fullName>
    </submittedName>
</protein>
<name>A0A450X9A2_9GAMM</name>
<proteinExistence type="predicted"/>
<sequence length="247" mass="27439">MTKGQGITIKKNVSKFDGDVRETGSYGYTTDRLSARLANNRISDEIAQSYDFSRKKVLDLGCGDGAYTLEFLSLGVREIIGVDPAGIAIDAANIKAKKLGLDALVKFEVGNIYALDSYINDNRFDCIVLRGVLHHLPDAARAIAGLTTFNGTIIVLEPNGNNPVLKLIERFSRYHIAHEERSFSPSLIFSWLIAAEFRVHSCRLINLIPFFCPDWMARVLRAVGPFIERVPLLRDIACGQVVIVARR</sequence>
<evidence type="ECO:0000259" key="2">
    <source>
        <dbReference type="Pfam" id="PF13847"/>
    </source>
</evidence>
<dbReference type="InterPro" id="IPR029063">
    <property type="entry name" value="SAM-dependent_MTases_sf"/>
</dbReference>
<organism evidence="4">
    <name type="scientific">Candidatus Kentrum sp. LPFa</name>
    <dbReference type="NCBI Taxonomy" id="2126335"/>
    <lineage>
        <taxon>Bacteria</taxon>
        <taxon>Pseudomonadati</taxon>
        <taxon>Pseudomonadota</taxon>
        <taxon>Gammaproteobacteria</taxon>
        <taxon>Candidatus Kentrum</taxon>
    </lineage>
</organism>
<feature type="domain" description="Methyltransferase" evidence="2">
    <location>
        <begin position="53"/>
        <end position="162"/>
    </location>
</feature>
<dbReference type="EMBL" id="CAADFM010000012">
    <property type="protein sequence ID" value="VFK07998.1"/>
    <property type="molecule type" value="Genomic_DNA"/>
</dbReference>
<accession>A0A450X9A2</accession>
<dbReference type="Gene3D" id="3.40.50.150">
    <property type="entry name" value="Vaccinia Virus protein VP39"/>
    <property type="match status" value="1"/>
</dbReference>
<dbReference type="CDD" id="cd02440">
    <property type="entry name" value="AdoMet_MTases"/>
    <property type="match status" value="1"/>
</dbReference>
<dbReference type="InterPro" id="IPR025714">
    <property type="entry name" value="Methyltranfer_dom"/>
</dbReference>
<keyword evidence="1" id="KW-0808">Transferase</keyword>
<dbReference type="PANTHER" id="PTHR43861">
    <property type="entry name" value="TRANS-ACONITATE 2-METHYLTRANSFERASE-RELATED"/>
    <property type="match status" value="1"/>
</dbReference>
<evidence type="ECO:0000313" key="3">
    <source>
        <dbReference type="EMBL" id="VFK07998.1"/>
    </source>
</evidence>
<dbReference type="AlphaFoldDB" id="A0A450X9A2"/>
<dbReference type="GO" id="GO:0008168">
    <property type="term" value="F:methyltransferase activity"/>
    <property type="evidence" value="ECO:0007669"/>
    <property type="project" value="UniProtKB-KW"/>
</dbReference>
<keyword evidence="4" id="KW-0489">Methyltransferase</keyword>
<dbReference type="PANTHER" id="PTHR43861:SF3">
    <property type="entry name" value="PUTATIVE (AFU_ORTHOLOGUE AFUA_2G14390)-RELATED"/>
    <property type="match status" value="1"/>
</dbReference>
<evidence type="ECO:0000256" key="1">
    <source>
        <dbReference type="ARBA" id="ARBA00022679"/>
    </source>
</evidence>